<evidence type="ECO:0000256" key="3">
    <source>
        <dbReference type="ARBA" id="ARBA00022475"/>
    </source>
</evidence>
<accession>A0AAJ7P9Y1</accession>
<dbReference type="PROSITE" id="PS50262">
    <property type="entry name" value="G_PROTEIN_RECEP_F1_2"/>
    <property type="match status" value="1"/>
</dbReference>
<feature type="transmembrane region" description="Helical" evidence="10">
    <location>
        <begin position="12"/>
        <end position="34"/>
    </location>
</feature>
<keyword evidence="8" id="KW-0675">Receptor</keyword>
<evidence type="ECO:0000256" key="8">
    <source>
        <dbReference type="ARBA" id="ARBA00023170"/>
    </source>
</evidence>
<dbReference type="PRINTS" id="PR00237">
    <property type="entry name" value="GPCRRHODOPSN"/>
</dbReference>
<feature type="transmembrane region" description="Helical" evidence="10">
    <location>
        <begin position="124"/>
        <end position="142"/>
    </location>
</feature>
<dbReference type="GO" id="GO:0007218">
    <property type="term" value="P:neuropeptide signaling pathway"/>
    <property type="evidence" value="ECO:0007669"/>
    <property type="project" value="TreeGrafter"/>
</dbReference>
<dbReference type="PANTHER" id="PTHR24230:SF75">
    <property type="entry name" value="RELAXIN FAMILY PEPTIDE RECEPTOR 3"/>
    <property type="match status" value="1"/>
</dbReference>
<dbReference type="RefSeq" id="XP_018495598.1">
    <property type="nucleotide sequence ID" value="XM_018640082.1"/>
</dbReference>
<feature type="transmembrane region" description="Helical" evidence="10">
    <location>
        <begin position="83"/>
        <end position="104"/>
    </location>
</feature>
<evidence type="ECO:0000256" key="6">
    <source>
        <dbReference type="ARBA" id="ARBA00023040"/>
    </source>
</evidence>
<dbReference type="GO" id="GO:0005886">
    <property type="term" value="C:plasma membrane"/>
    <property type="evidence" value="ECO:0007669"/>
    <property type="project" value="UniProtKB-SubCell"/>
</dbReference>
<evidence type="ECO:0000256" key="7">
    <source>
        <dbReference type="ARBA" id="ARBA00023136"/>
    </source>
</evidence>
<comment type="subcellular location">
    <subcellularLocation>
        <location evidence="1">Cell membrane</location>
        <topology evidence="1">Multi-pass membrane protein</topology>
    </subcellularLocation>
</comment>
<dbReference type="InterPro" id="IPR000276">
    <property type="entry name" value="GPCR_Rhodpsn"/>
</dbReference>
<dbReference type="KEGG" id="goe:108864442"/>
<dbReference type="GeneID" id="108864442"/>
<feature type="domain" description="G-protein coupled receptors family 1 profile" evidence="11">
    <location>
        <begin position="26"/>
        <end position="262"/>
    </location>
</feature>
<dbReference type="InterPro" id="IPR017452">
    <property type="entry name" value="GPCR_Rhodpsn_7TM"/>
</dbReference>
<dbReference type="Pfam" id="PF00001">
    <property type="entry name" value="7tm_1"/>
    <property type="match status" value="1"/>
</dbReference>
<sequence>MALLNRLSIIVYYTIYVLPGLIAAIVNFAVFIVVRRSEVLQSSKILRNDLFLNLALGNSVTFLVTVKAVLFPEMLYYETICRGWVYLAETSQLVIQLSLILAALSRYLNVLDPYKSAASILRGIPAYFLWIIAAVLCAPYLATHGLIFEGETTQCDILPDNWTEFITIVSIAFYLIPTMIYVFLTHLALRVIPKEDGNNHEIETVDFASRIVRISFLIAFIALAPLQMVSLLKYGFYDSLFTLGPISSLLLALASILEPVGFAILDSVFRGEYRLQTSLPDPIHSEGFGHAEFNTRLDSTMSLGI</sequence>
<gene>
    <name evidence="13" type="primary">LOC108864442</name>
</gene>
<protein>
    <submittedName>
        <fullName evidence="13">Uncharacterized protein LOC108864442</fullName>
    </submittedName>
</protein>
<proteinExistence type="inferred from homology"/>
<feature type="transmembrane region" description="Helical" evidence="10">
    <location>
        <begin position="162"/>
        <end position="184"/>
    </location>
</feature>
<keyword evidence="7 10" id="KW-0472">Membrane</keyword>
<keyword evidence="5 10" id="KW-1133">Transmembrane helix</keyword>
<keyword evidence="6" id="KW-0297">G-protein coupled receptor</keyword>
<evidence type="ECO:0000256" key="1">
    <source>
        <dbReference type="ARBA" id="ARBA00004651"/>
    </source>
</evidence>
<feature type="transmembrane region" description="Helical" evidence="10">
    <location>
        <begin position="216"/>
        <end position="237"/>
    </location>
</feature>
<dbReference type="PANTHER" id="PTHR24230">
    <property type="entry name" value="G-PROTEIN COUPLED RECEPTOR"/>
    <property type="match status" value="1"/>
</dbReference>
<dbReference type="Gene3D" id="1.20.1070.10">
    <property type="entry name" value="Rhodopsin 7-helix transmembrane proteins"/>
    <property type="match status" value="1"/>
</dbReference>
<keyword evidence="12" id="KW-1185">Reference proteome</keyword>
<feature type="transmembrane region" description="Helical" evidence="10">
    <location>
        <begin position="50"/>
        <end position="71"/>
    </location>
</feature>
<keyword evidence="4 10" id="KW-0812">Transmembrane</keyword>
<comment type="similarity">
    <text evidence="2">Belongs to the G-protein coupled receptor 1 family.</text>
</comment>
<reference evidence="13" key="1">
    <citation type="submission" date="2025-08" db="UniProtKB">
        <authorList>
            <consortium name="RefSeq"/>
        </authorList>
    </citation>
    <scope>IDENTIFICATION</scope>
</reference>
<evidence type="ECO:0000313" key="12">
    <source>
        <dbReference type="Proteomes" id="UP000694867"/>
    </source>
</evidence>
<dbReference type="SUPFAM" id="SSF81321">
    <property type="entry name" value="Family A G protein-coupled receptor-like"/>
    <property type="match status" value="1"/>
</dbReference>
<evidence type="ECO:0000256" key="5">
    <source>
        <dbReference type="ARBA" id="ARBA00022989"/>
    </source>
</evidence>
<dbReference type="AlphaFoldDB" id="A0AAJ7P9Y1"/>
<dbReference type="Proteomes" id="UP000694867">
    <property type="component" value="Unplaced"/>
</dbReference>
<evidence type="ECO:0000256" key="4">
    <source>
        <dbReference type="ARBA" id="ARBA00022692"/>
    </source>
</evidence>
<dbReference type="CDD" id="cd00637">
    <property type="entry name" value="7tm_classA_rhodopsin-like"/>
    <property type="match status" value="1"/>
</dbReference>
<evidence type="ECO:0000256" key="9">
    <source>
        <dbReference type="ARBA" id="ARBA00023224"/>
    </source>
</evidence>
<organism evidence="12 13">
    <name type="scientific">Galendromus occidentalis</name>
    <name type="common">western predatory mite</name>
    <dbReference type="NCBI Taxonomy" id="34638"/>
    <lineage>
        <taxon>Eukaryota</taxon>
        <taxon>Metazoa</taxon>
        <taxon>Ecdysozoa</taxon>
        <taxon>Arthropoda</taxon>
        <taxon>Chelicerata</taxon>
        <taxon>Arachnida</taxon>
        <taxon>Acari</taxon>
        <taxon>Parasitiformes</taxon>
        <taxon>Mesostigmata</taxon>
        <taxon>Gamasina</taxon>
        <taxon>Phytoseioidea</taxon>
        <taxon>Phytoseiidae</taxon>
        <taxon>Typhlodrominae</taxon>
        <taxon>Galendromus</taxon>
    </lineage>
</organism>
<evidence type="ECO:0000256" key="2">
    <source>
        <dbReference type="ARBA" id="ARBA00010663"/>
    </source>
</evidence>
<name>A0AAJ7P9Y1_9ACAR</name>
<keyword evidence="9" id="KW-0807">Transducer</keyword>
<keyword evidence="3" id="KW-1003">Cell membrane</keyword>
<dbReference type="GO" id="GO:0008528">
    <property type="term" value="F:G protein-coupled peptide receptor activity"/>
    <property type="evidence" value="ECO:0007669"/>
    <property type="project" value="TreeGrafter"/>
</dbReference>
<evidence type="ECO:0000259" key="11">
    <source>
        <dbReference type="PROSITE" id="PS50262"/>
    </source>
</evidence>
<feature type="transmembrane region" description="Helical" evidence="10">
    <location>
        <begin position="243"/>
        <end position="265"/>
    </location>
</feature>
<evidence type="ECO:0000256" key="10">
    <source>
        <dbReference type="SAM" id="Phobius"/>
    </source>
</evidence>
<evidence type="ECO:0000313" key="13">
    <source>
        <dbReference type="RefSeq" id="XP_018495598.1"/>
    </source>
</evidence>